<dbReference type="EMBL" id="CAJVPI010000062">
    <property type="protein sequence ID" value="CAG8470560.1"/>
    <property type="molecule type" value="Genomic_DNA"/>
</dbReference>
<organism evidence="2 3">
    <name type="scientific">Paraglomus brasilianum</name>
    <dbReference type="NCBI Taxonomy" id="144538"/>
    <lineage>
        <taxon>Eukaryota</taxon>
        <taxon>Fungi</taxon>
        <taxon>Fungi incertae sedis</taxon>
        <taxon>Mucoromycota</taxon>
        <taxon>Glomeromycotina</taxon>
        <taxon>Glomeromycetes</taxon>
        <taxon>Paraglomerales</taxon>
        <taxon>Paraglomeraceae</taxon>
        <taxon>Paraglomus</taxon>
    </lineage>
</organism>
<dbReference type="AlphaFoldDB" id="A0A9N8Z1R5"/>
<reference evidence="2" key="1">
    <citation type="submission" date="2021-06" db="EMBL/GenBank/DDBJ databases">
        <authorList>
            <person name="Kallberg Y."/>
            <person name="Tangrot J."/>
            <person name="Rosling A."/>
        </authorList>
    </citation>
    <scope>NUCLEOTIDE SEQUENCE</scope>
    <source>
        <strain evidence="2">BR232B</strain>
    </source>
</reference>
<proteinExistence type="predicted"/>
<protein>
    <submittedName>
        <fullName evidence="2">6621_t:CDS:1</fullName>
    </submittedName>
</protein>
<comment type="caution">
    <text evidence="2">The sequence shown here is derived from an EMBL/GenBank/DDBJ whole genome shotgun (WGS) entry which is preliminary data.</text>
</comment>
<evidence type="ECO:0000313" key="3">
    <source>
        <dbReference type="Proteomes" id="UP000789739"/>
    </source>
</evidence>
<dbReference type="Pfam" id="PF20713">
    <property type="entry name" value="DUF6826"/>
    <property type="match status" value="1"/>
</dbReference>
<sequence>MELKCVDTHTRPVLKGQKPDITFYIQNQVLTDINIISILEIKVTEKEDDWVQNPSIAQLCQFLETLLQFNLDQKE</sequence>
<feature type="non-terminal residue" evidence="2">
    <location>
        <position position="75"/>
    </location>
</feature>
<evidence type="ECO:0000259" key="1">
    <source>
        <dbReference type="Pfam" id="PF20713"/>
    </source>
</evidence>
<accession>A0A9N8Z1R5</accession>
<dbReference type="Proteomes" id="UP000789739">
    <property type="component" value="Unassembled WGS sequence"/>
</dbReference>
<dbReference type="InterPro" id="IPR049229">
    <property type="entry name" value="DUF6826"/>
</dbReference>
<evidence type="ECO:0000313" key="2">
    <source>
        <dbReference type="EMBL" id="CAG8470560.1"/>
    </source>
</evidence>
<name>A0A9N8Z1R5_9GLOM</name>
<feature type="domain" description="DUF6826" evidence="1">
    <location>
        <begin position="3"/>
        <end position="69"/>
    </location>
</feature>
<keyword evidence="3" id="KW-1185">Reference proteome</keyword>
<gene>
    <name evidence="2" type="ORF">PBRASI_LOCUS1049</name>
</gene>
<dbReference type="OrthoDB" id="10526396at2759"/>